<evidence type="ECO:0000313" key="2">
    <source>
        <dbReference type="EMBL" id="MCJ8502470.1"/>
    </source>
</evidence>
<feature type="transmembrane region" description="Helical" evidence="1">
    <location>
        <begin position="120"/>
        <end position="142"/>
    </location>
</feature>
<feature type="transmembrane region" description="Helical" evidence="1">
    <location>
        <begin position="39"/>
        <end position="63"/>
    </location>
</feature>
<accession>A0AA41UJY7</accession>
<organism evidence="2 3">
    <name type="scientific">Desulfatitalea alkaliphila</name>
    <dbReference type="NCBI Taxonomy" id="2929485"/>
    <lineage>
        <taxon>Bacteria</taxon>
        <taxon>Pseudomonadati</taxon>
        <taxon>Thermodesulfobacteriota</taxon>
        <taxon>Desulfobacteria</taxon>
        <taxon>Desulfobacterales</taxon>
        <taxon>Desulfosarcinaceae</taxon>
        <taxon>Desulfatitalea</taxon>
    </lineage>
</organism>
<feature type="transmembrane region" description="Helical" evidence="1">
    <location>
        <begin position="176"/>
        <end position="197"/>
    </location>
</feature>
<dbReference type="RefSeq" id="WP_246913285.1">
    <property type="nucleotide sequence ID" value="NZ_JALJRB010000027.1"/>
</dbReference>
<evidence type="ECO:0008006" key="4">
    <source>
        <dbReference type="Google" id="ProtNLM"/>
    </source>
</evidence>
<keyword evidence="3" id="KW-1185">Reference proteome</keyword>
<feature type="transmembrane region" description="Helical" evidence="1">
    <location>
        <begin position="252"/>
        <end position="273"/>
    </location>
</feature>
<protein>
    <recommendedName>
        <fullName evidence="4">Lysylphosphatidylglycerol synthase TM region</fullName>
    </recommendedName>
</protein>
<reference evidence="2" key="1">
    <citation type="submission" date="2022-04" db="EMBL/GenBank/DDBJ databases">
        <title>Desulfatitalea alkaliphila sp. nov., a novel anaerobic sulfate-reducing bacterium isolated from terrestrial mud volcano, Taman Peninsula, Russia.</title>
        <authorList>
            <person name="Khomyakova M.A."/>
            <person name="Merkel A.Y."/>
            <person name="Slobodkin A.I."/>
        </authorList>
    </citation>
    <scope>NUCLEOTIDE SEQUENCE</scope>
    <source>
        <strain evidence="2">M08but</strain>
    </source>
</reference>
<name>A0AA41UJY7_9BACT</name>
<dbReference type="EMBL" id="JALJRB010000027">
    <property type="protein sequence ID" value="MCJ8502470.1"/>
    <property type="molecule type" value="Genomic_DNA"/>
</dbReference>
<dbReference type="Proteomes" id="UP001165427">
    <property type="component" value="Unassembled WGS sequence"/>
</dbReference>
<feature type="transmembrane region" description="Helical" evidence="1">
    <location>
        <begin position="148"/>
        <end position="169"/>
    </location>
</feature>
<evidence type="ECO:0000313" key="3">
    <source>
        <dbReference type="Proteomes" id="UP001165427"/>
    </source>
</evidence>
<evidence type="ECO:0000256" key="1">
    <source>
        <dbReference type="SAM" id="Phobius"/>
    </source>
</evidence>
<keyword evidence="1" id="KW-1133">Transmembrane helix</keyword>
<keyword evidence="1" id="KW-0472">Membrane</keyword>
<proteinExistence type="predicted"/>
<sequence length="290" mass="30976">MKRLLHCLGCALCVTGVVFVVLRLKTYSHQVDISIFDATAWTIIGLFALIYGAANALLARAWWHILNFLKVNTDWKWAIKTYGLSQLAKYVPGNIFHLAGRQALGMAAGFKAPPLVKSAVWELGLIAVAGTIYGLLAVPLLFPDLSLWISFALFVVISVLLVVTLCPLLSPSIGVALIWQMTFLAISGTVFIATLSAVTPTTIGLVGLPAFCGAYVIAWLAGLLTPGAPAGVGVREMVLLFLLGGRIEQADLLLAVVLGRLVTVIGDLLFFFVSTALKAPLNSNDTVKTL</sequence>
<gene>
    <name evidence="2" type="ORF">MRX98_17970</name>
</gene>
<comment type="caution">
    <text evidence="2">The sequence shown here is derived from an EMBL/GenBank/DDBJ whole genome shotgun (WGS) entry which is preliminary data.</text>
</comment>
<keyword evidence="1" id="KW-0812">Transmembrane</keyword>
<dbReference type="AlphaFoldDB" id="A0AA41UJY7"/>
<feature type="transmembrane region" description="Helical" evidence="1">
    <location>
        <begin position="203"/>
        <end position="232"/>
    </location>
</feature>